<reference evidence="12" key="1">
    <citation type="submission" date="2022-10" db="EMBL/GenBank/DDBJ databases">
        <title>Genome assembly of Pristionchus species.</title>
        <authorList>
            <person name="Yoshida K."/>
            <person name="Sommer R.J."/>
        </authorList>
    </citation>
    <scope>NUCLEOTIDE SEQUENCE [LARGE SCALE GENOMIC DNA]</scope>
    <source>
        <strain evidence="12">RS5460</strain>
    </source>
</reference>
<dbReference type="PROSITE" id="PS00022">
    <property type="entry name" value="EGF_1"/>
    <property type="match status" value="4"/>
</dbReference>
<feature type="domain" description="CUB" evidence="9">
    <location>
        <begin position="1948"/>
        <end position="2018"/>
    </location>
</feature>
<feature type="domain" description="CUB" evidence="9">
    <location>
        <begin position="1277"/>
        <end position="1398"/>
    </location>
</feature>
<feature type="domain" description="EGF-like" evidence="10">
    <location>
        <begin position="367"/>
        <end position="417"/>
    </location>
</feature>
<dbReference type="Gene3D" id="2.60.120.290">
    <property type="entry name" value="Spermadhesin, CUB domain"/>
    <property type="match status" value="15"/>
</dbReference>
<dbReference type="Pfam" id="PF00431">
    <property type="entry name" value="CUB"/>
    <property type="match status" value="12"/>
</dbReference>
<comment type="caution">
    <text evidence="11">The sequence shown here is derived from an EMBL/GenBank/DDBJ whole genome shotgun (WGS) entry which is preliminary data.</text>
</comment>
<evidence type="ECO:0000259" key="9">
    <source>
        <dbReference type="PROSITE" id="PS01180"/>
    </source>
</evidence>
<feature type="disulfide bond" evidence="7">
    <location>
        <begin position="447"/>
        <end position="456"/>
    </location>
</feature>
<accession>A0AAN5IAP5</accession>
<evidence type="ECO:0000256" key="1">
    <source>
        <dbReference type="ARBA" id="ARBA00022536"/>
    </source>
</evidence>
<feature type="domain" description="CUB" evidence="9">
    <location>
        <begin position="907"/>
        <end position="1034"/>
    </location>
</feature>
<dbReference type="PROSITE" id="PS01187">
    <property type="entry name" value="EGF_CA"/>
    <property type="match status" value="2"/>
</dbReference>
<evidence type="ECO:0000256" key="2">
    <source>
        <dbReference type="ARBA" id="ARBA00022729"/>
    </source>
</evidence>
<feature type="domain" description="CUB" evidence="9">
    <location>
        <begin position="1162"/>
        <end position="1273"/>
    </location>
</feature>
<dbReference type="EMBL" id="BTRK01000006">
    <property type="protein sequence ID" value="GMR59052.1"/>
    <property type="molecule type" value="Genomic_DNA"/>
</dbReference>
<gene>
    <name evidence="11" type="ORF">PMAYCL1PPCAC_29247</name>
</gene>
<feature type="domain" description="CUB" evidence="9">
    <location>
        <begin position="2738"/>
        <end position="2792"/>
    </location>
</feature>
<dbReference type="InterPro" id="IPR009030">
    <property type="entry name" value="Growth_fac_rcpt_cys_sf"/>
</dbReference>
<keyword evidence="2" id="KW-0732">Signal</keyword>
<dbReference type="SMART" id="SM00042">
    <property type="entry name" value="CUB"/>
    <property type="match status" value="14"/>
</dbReference>
<feature type="domain" description="CUB" evidence="9">
    <location>
        <begin position="2341"/>
        <end position="2466"/>
    </location>
</feature>
<proteinExistence type="predicted"/>
<dbReference type="PROSITE" id="PS50026">
    <property type="entry name" value="EGF_3"/>
    <property type="match status" value="6"/>
</dbReference>
<feature type="domain" description="CUB" evidence="9">
    <location>
        <begin position="501"/>
        <end position="621"/>
    </location>
</feature>
<dbReference type="Gene3D" id="2.10.25.10">
    <property type="entry name" value="Laminin"/>
    <property type="match status" value="7"/>
</dbReference>
<dbReference type="InterPro" id="IPR000152">
    <property type="entry name" value="EGF-type_Asp/Asn_hydroxyl_site"/>
</dbReference>
<evidence type="ECO:0000259" key="10">
    <source>
        <dbReference type="PROSITE" id="PS50026"/>
    </source>
</evidence>
<dbReference type="PROSITE" id="PS01180">
    <property type="entry name" value="CUB"/>
    <property type="match status" value="15"/>
</dbReference>
<keyword evidence="5" id="KW-0325">Glycoprotein</keyword>
<dbReference type="Pfam" id="PF00008">
    <property type="entry name" value="EGF"/>
    <property type="match status" value="3"/>
</dbReference>
<keyword evidence="1 7" id="KW-0245">EGF-like domain</keyword>
<protein>
    <recommendedName>
        <fullName evidence="13">Cubilin</fullName>
    </recommendedName>
</protein>
<evidence type="ECO:0000256" key="4">
    <source>
        <dbReference type="ARBA" id="ARBA00023157"/>
    </source>
</evidence>
<keyword evidence="12" id="KW-1185">Reference proteome</keyword>
<dbReference type="SUPFAM" id="SSF57196">
    <property type="entry name" value="EGF/Laminin"/>
    <property type="match status" value="4"/>
</dbReference>
<dbReference type="PROSITE" id="PS01186">
    <property type="entry name" value="EGF_2"/>
    <property type="match status" value="3"/>
</dbReference>
<dbReference type="Pfam" id="PF07645">
    <property type="entry name" value="EGF_CA"/>
    <property type="match status" value="2"/>
</dbReference>
<evidence type="ECO:0000256" key="3">
    <source>
        <dbReference type="ARBA" id="ARBA00022737"/>
    </source>
</evidence>
<dbReference type="CDD" id="cd00054">
    <property type="entry name" value="EGF_CA"/>
    <property type="match status" value="5"/>
</dbReference>
<evidence type="ECO:0000256" key="7">
    <source>
        <dbReference type="PROSITE-ProRule" id="PRU00076"/>
    </source>
</evidence>
<feature type="domain" description="CUB" evidence="9">
    <location>
        <begin position="1668"/>
        <end position="1824"/>
    </location>
</feature>
<organism evidence="11 12">
    <name type="scientific">Pristionchus mayeri</name>
    <dbReference type="NCBI Taxonomy" id="1317129"/>
    <lineage>
        <taxon>Eukaryota</taxon>
        <taxon>Metazoa</taxon>
        <taxon>Ecdysozoa</taxon>
        <taxon>Nematoda</taxon>
        <taxon>Chromadorea</taxon>
        <taxon>Rhabditida</taxon>
        <taxon>Rhabditina</taxon>
        <taxon>Diplogasteromorpha</taxon>
        <taxon>Diplogasteroidea</taxon>
        <taxon>Neodiplogasteridae</taxon>
        <taxon>Pristionchus</taxon>
    </lineage>
</organism>
<feature type="domain" description="CUB" evidence="9">
    <location>
        <begin position="1399"/>
        <end position="1526"/>
    </location>
</feature>
<evidence type="ECO:0000256" key="6">
    <source>
        <dbReference type="PROSITE-ProRule" id="PRU00059"/>
    </source>
</evidence>
<feature type="domain" description="EGF-like" evidence="10">
    <location>
        <begin position="284"/>
        <end position="323"/>
    </location>
</feature>
<dbReference type="Proteomes" id="UP001328107">
    <property type="component" value="Unassembled WGS sequence"/>
</dbReference>
<comment type="caution">
    <text evidence="7">Lacks conserved residue(s) required for the propagation of feature annotation.</text>
</comment>
<feature type="domain" description="EGF-like" evidence="10">
    <location>
        <begin position="458"/>
        <end position="495"/>
    </location>
</feature>
<dbReference type="FunFam" id="2.10.25.10:FF:000038">
    <property type="entry name" value="Fibrillin 2"/>
    <property type="match status" value="2"/>
</dbReference>
<feature type="coiled-coil region" evidence="8">
    <location>
        <begin position="106"/>
        <end position="133"/>
    </location>
</feature>
<name>A0AAN5IAP5_9BILA</name>
<keyword evidence="4 7" id="KW-1015">Disulfide bond</keyword>
<dbReference type="PANTHER" id="PTHR24251">
    <property type="entry name" value="OVOCHYMASE-RELATED"/>
    <property type="match status" value="1"/>
</dbReference>
<dbReference type="SMART" id="SM00181">
    <property type="entry name" value="EGF"/>
    <property type="match status" value="8"/>
</dbReference>
<feature type="disulfide bond" evidence="6">
    <location>
        <begin position="1399"/>
        <end position="1426"/>
    </location>
</feature>
<dbReference type="PROSITE" id="PS00010">
    <property type="entry name" value="ASX_HYDROXYL"/>
    <property type="match status" value="1"/>
</dbReference>
<dbReference type="SUPFAM" id="SSF49854">
    <property type="entry name" value="Spermadhesin, CUB domain"/>
    <property type="match status" value="16"/>
</dbReference>
<sequence>LLLLLLISGGVSPHKLNVADRLETRSRMLLYDGNIMFHAAHNRNISFRTSGNASIFIGDVDIGHLPDIASVTDLSHTVDAHTTLISNTVTILKNFVSRQVDDHKLIQDQSTKISNLTAKLSQMETELRQNTQTNLRQRRMIGRIFAVIRKYDEQSKQDACESHPCEYGGTCIRHWGKEYTCLCPEHRTGSQCEMGVDECEMYKGTSLGCQNNATCTNTDVGFECSCLAGFFGPLCADRSNTCDANPSICGEGICITQYSGKPHACICKTGYQLIHEFTNPTCVDINECSSNPCHPGIECVNLPGSFKCAGCPAGYEGNGINCVDIDECSRHNPCSKSPLVRCINTVGSYHCGGCPPGYEGDGYKCTIVRACDTNPCHPLATCRESNGDILNPHSAGGFACFCPKGYIGDGVGLNGCEAGNTTACANHDCLNEAECLPISSTDFQCKCPYGYTGRRCESPSACLALPCKNEGVCRPLSGRRYECDCPHGFYGDNCEKQEDGCGAHYRNESGEINYPDQFPNQDGRESCDIVIDIPNQDEQALEIIFNQFGGMGMTEDGPTDCSKTKGAMIVYDGTTDRTPIIGTFCGESTNALAPVFSHPLKFSSSRGMIRHRGKAGLFKFRWMLTKRSCFSHTTASHGIIKFDGHDDTEYKRCVWSISAPRSIHFIELDIPAFEMRSNSSTNCLMNILEIYSGSQEYAPSKFYWQCQSTSSPTIIKTNSPSAIVVFTLRTIRNPLPQNGFVIRWKAVEADHACGGDLLWNGREKFAGTIQTPNYPNRYQKGASCHWKIGKTTTAHNETSLFNLKLTFNDFDVPDPYMGGYQRIINGDEQMDSSFDRVYQSTWRRRIAMSACVGDYLMVEVDGVEKLKVCNGKRPPKEVYIPSDSALISFQSQNGVAKGFSIDYEMVCGRKFTDPSGVIQSFNYPDKANGEFVCDYSIVVPPSHAVVLTFKYIGLQTFSPSECFMQKESKETKDYIEISGMSAVNASFAQRFLCARYPLIQRNTLTTSGGHPINIRYSTSGHPKNTGFLIEYNTTDIGCGGMYTYSGKIKSPNFPEKYLAFMHCVYQINTVWSKRIKLTFQTIDLEASNNPNAGCTTDRIEVYTSYVNEHTKGTLIGTFCGMLTPPPINSITNQMAVVFKTDRSVSGTGFFATFETIDDSFDCDHTITASSGTIFFNGTAAANPECDYHITLEQGHRILLSVNSINIPCSKGSLKMRNGIDLQSPGFPLLGPDSDICDDRFFRGELRSHSNRVFLKLKGLDLRSVSFNISYEQITGGCGGLVEGLGGSIAAPQYPLKESRAMDCTWRLAVPEGNRIRLTISLLDDLASSDDNNFCGMFANNALNIYDGKTQSDATLIRRFCSRLSGDTSVTSTDNSLVVEYKQGLTKPVFGFFAHFRTECDDLVFTDFSGSIQSPGYPLPVGERRYCKWTIRVSRGSMIKLFFHHFEMEKKMNTYSQCDENALTINKLHMGSALVKNSTGGTSSTTSNVFCNANSPVEITSVNNEMEIIFSSSKREKNHFWLSWTTEGCGGEVRTEETINAKVNDLILKLKENERVECGWSIVAPLGKRIEMNVTDLIALYPACHDYGVNFYGLAIFDDSTNSSGVPIRTQCTKIDSSLGNEVVSQTSHGREAFVHLILQENMLPDSMNKTFFNANIRFVEMPKDDLSCGGRIDLNSDGRISSFHSPNYPNVYERGVYCQWEIVAPLGFEVILTLKEHIVAFEHPQKRTQVFPIGTNPNYCSEPQMQVNGGVQVFSGIESVHQERHRNRRPIFESCRTRSEKKKIVIGNRTVLVTFHGGNLLRDRMSGESDEGKKFGFVMEARVDCGGIEYAHDERREISISEVPFNKTCTWIIKRPLDAPEGTKVYVSIDNAEMGELMWMDPRRKKDPSLYIVTVDNEEPIENRFHHSTGDEISNKVYSADQQIKVEITRGPREEHFTMSYSTMKKTCGGELQGVSGVVEAPSFDEDFECIWTVSNGPGNNVSIAVNEIEMVSDEFCSRTYLEIRETNSSGPLIGRFCKMPEIEVNAEKLWMKMKYQKIEESNGEENEEEEVEEETKTKLVFRYDKWIGGIVKSNVIEGPRYCRDTERGDTRTWRIIVPPDHDIRIHVEMIEVPDHNPIKIRDSEDKTEELADLSGFTPHADMTIERNDITIIHYYQDHYDGTWRLRWDPVKKRGNESEELDEGEKQMFTCGSHLVASSRNQTLRYPDPPRPEGYLDNQHCRWTIGRPRFTSLKLRILELSMEQSTEMQATEDGDWEEVESEQSGECEFDYLAVSSRGGGRENEYRDEDTKSEIESAMKFCRKDQKGPSYDFSYSTYLILHFVSDRSRGGQGFVVEYSLGCNSFDYIPKTKDGFKEALTSPNYPGNYQSDKDCSWNVVFQSNRRLQIEIVDLDLEDSPDCENNHLLIANSAYTSMRKGKSHIFCGGMNKYNETTRKLVFPMGRVFIRFGVDGRSSGRGFKLFISEIMEECSDSVISIDESNPVRILQTPLWPGYVPSSASCSWTLRASSAHRISFTIDPDHFELQNVPKEQNRTCDTELWDYLEVRDGSTFSSPLIGRYCGVDAPSTIFSTSSYLHISFTTQSNTASKGFNATVALAQCGGTIVLREGENTTLTSPNYPESYPMHQNCTWTIRSPNTHFVEAQLEHFYVQYSVNCTMDSLSIKDGNATGEALMDKWCGNKYSQQGPLTQNDRSTIRSSKGIMTIIFIANSEIQRGSRVYCAGRKCGFSLTLWPSKIACGGEVTNASGYLTTPGYPHTLLSRIECVWRLNAGLGKRYQLSLEFVDRHGYYIPS</sequence>
<feature type="disulfide bond" evidence="7">
    <location>
        <begin position="183"/>
        <end position="192"/>
    </location>
</feature>
<evidence type="ECO:0000256" key="5">
    <source>
        <dbReference type="ARBA" id="ARBA00023180"/>
    </source>
</evidence>
<dbReference type="InterPro" id="IPR001881">
    <property type="entry name" value="EGF-like_Ca-bd_dom"/>
</dbReference>
<evidence type="ECO:0008006" key="13">
    <source>
        <dbReference type="Google" id="ProtNLM"/>
    </source>
</evidence>
<feature type="domain" description="CUB" evidence="9">
    <location>
        <begin position="2191"/>
        <end position="2340"/>
    </location>
</feature>
<feature type="disulfide bond" evidence="7">
    <location>
        <begin position="485"/>
        <end position="494"/>
    </location>
</feature>
<feature type="domain" description="EGF-like" evidence="10">
    <location>
        <begin position="420"/>
        <end position="457"/>
    </location>
</feature>
<feature type="domain" description="CUB" evidence="9">
    <location>
        <begin position="753"/>
        <end position="906"/>
    </location>
</feature>
<feature type="domain" description="EGF-like" evidence="10">
    <location>
        <begin position="195"/>
        <end position="236"/>
    </location>
</feature>
<dbReference type="SUPFAM" id="SSF57184">
    <property type="entry name" value="Growth factor receptor domain"/>
    <property type="match status" value="1"/>
</dbReference>
<dbReference type="InterPro" id="IPR035914">
    <property type="entry name" value="Sperma_CUB_dom_sf"/>
</dbReference>
<feature type="disulfide bond" evidence="7">
    <location>
        <begin position="226"/>
        <end position="235"/>
    </location>
</feature>
<dbReference type="InterPro" id="IPR000859">
    <property type="entry name" value="CUB_dom"/>
</dbReference>
<feature type="non-terminal residue" evidence="11">
    <location>
        <position position="1"/>
    </location>
</feature>
<dbReference type="GO" id="GO:0005509">
    <property type="term" value="F:calcium ion binding"/>
    <property type="evidence" value="ECO:0007669"/>
    <property type="project" value="InterPro"/>
</dbReference>
<feature type="domain" description="CUB" evidence="9">
    <location>
        <begin position="2599"/>
        <end position="2734"/>
    </location>
</feature>
<dbReference type="InterPro" id="IPR000742">
    <property type="entry name" value="EGF"/>
</dbReference>
<dbReference type="InterPro" id="IPR049883">
    <property type="entry name" value="NOTCH1_EGF-like"/>
</dbReference>
<dbReference type="InterPro" id="IPR018097">
    <property type="entry name" value="EGF_Ca-bd_CS"/>
</dbReference>
<feature type="domain" description="CUB" evidence="9">
    <location>
        <begin position="1038"/>
        <end position="1156"/>
    </location>
</feature>
<feature type="non-terminal residue" evidence="11">
    <location>
        <position position="2792"/>
    </location>
</feature>
<keyword evidence="8" id="KW-0175">Coiled coil</keyword>
<dbReference type="SMART" id="SM00179">
    <property type="entry name" value="EGF_CA"/>
    <property type="match status" value="7"/>
</dbReference>
<dbReference type="FunFam" id="2.60.120.290:FF:000003">
    <property type="entry name" value="Neuropilin"/>
    <property type="match status" value="1"/>
</dbReference>
<feature type="domain" description="CUB" evidence="9">
    <location>
        <begin position="629"/>
        <end position="747"/>
    </location>
</feature>
<dbReference type="CDD" id="cd00041">
    <property type="entry name" value="CUB"/>
    <property type="match status" value="11"/>
</dbReference>
<feature type="domain" description="CUB" evidence="9">
    <location>
        <begin position="2470"/>
        <end position="2597"/>
    </location>
</feature>
<keyword evidence="3" id="KW-0677">Repeat</keyword>
<feature type="domain" description="EGF-like" evidence="10">
    <location>
        <begin position="156"/>
        <end position="193"/>
    </location>
</feature>
<evidence type="ECO:0000256" key="8">
    <source>
        <dbReference type="SAM" id="Coils"/>
    </source>
</evidence>
<evidence type="ECO:0000313" key="11">
    <source>
        <dbReference type="EMBL" id="GMR59052.1"/>
    </source>
</evidence>
<evidence type="ECO:0000313" key="12">
    <source>
        <dbReference type="Proteomes" id="UP001328107"/>
    </source>
</evidence>